<gene>
    <name evidence="1" type="ORF">ABH38_17145</name>
</gene>
<protein>
    <submittedName>
        <fullName evidence="1">Uncharacterized protein</fullName>
    </submittedName>
</protein>
<evidence type="ECO:0000313" key="2">
    <source>
        <dbReference type="Proteomes" id="UP000036334"/>
    </source>
</evidence>
<dbReference type="OrthoDB" id="151099at2"/>
<evidence type="ECO:0000313" key="1">
    <source>
        <dbReference type="EMBL" id="KLO35057.1"/>
    </source>
</evidence>
<comment type="caution">
    <text evidence="1">The sequence shown here is derived from an EMBL/GenBank/DDBJ whole genome shotgun (WGS) entry which is preliminary data.</text>
</comment>
<organism evidence="1 2">
    <name type="scientific">Mycobacterium haemophilum</name>
    <dbReference type="NCBI Taxonomy" id="29311"/>
    <lineage>
        <taxon>Bacteria</taxon>
        <taxon>Bacillati</taxon>
        <taxon>Actinomycetota</taxon>
        <taxon>Actinomycetes</taxon>
        <taxon>Mycobacteriales</taxon>
        <taxon>Mycobacteriaceae</taxon>
        <taxon>Mycobacterium</taxon>
    </lineage>
</organism>
<keyword evidence="2" id="KW-1185">Reference proteome</keyword>
<dbReference type="Proteomes" id="UP000036334">
    <property type="component" value="Unassembled WGS sequence"/>
</dbReference>
<sequence>MIPSIEVFGRQPDEPLGYLARAVPQPIKGGDEIRIGDVALTFRSHRFTAVAIMSRGPTVTRISQAAMVIGGRRHRELLDDL</sequence>
<proteinExistence type="predicted"/>
<reference evidence="1 2" key="1">
    <citation type="submission" date="2015-05" db="EMBL/GenBank/DDBJ databases">
        <title>Genome sequence of Mycobacterium haemophilum.</title>
        <authorList>
            <person name="Greninger A.L."/>
            <person name="Cunningham G."/>
            <person name="Miller S."/>
        </authorList>
    </citation>
    <scope>NUCLEOTIDE SEQUENCE [LARGE SCALE GENOMIC DNA]</scope>
    <source>
        <strain evidence="2">UC1</strain>
    </source>
</reference>
<dbReference type="EMBL" id="LDPR01000018">
    <property type="protein sequence ID" value="KLO35057.1"/>
    <property type="molecule type" value="Genomic_DNA"/>
</dbReference>
<accession>A0A0I9Y5X4</accession>
<dbReference type="RefSeq" id="WP_047316100.1">
    <property type="nucleotide sequence ID" value="NZ_LDPQ01000021.1"/>
</dbReference>
<name>A0A0I9Y5X4_9MYCO</name>
<dbReference type="AlphaFoldDB" id="A0A0I9Y5X4"/>
<dbReference type="PATRIC" id="fig|29311.18.peg.2138"/>